<keyword evidence="2" id="KW-0472">Membrane</keyword>
<dbReference type="GeneID" id="19136572"/>
<evidence type="ECO:0000313" key="4">
    <source>
        <dbReference type="Proteomes" id="UP000016934"/>
    </source>
</evidence>
<organism evidence="3 4">
    <name type="scientific">Cochliobolus sativus (strain ND90Pr / ATCC 201652)</name>
    <name type="common">Common root rot and spot blotch fungus</name>
    <name type="synonym">Bipolaris sorokiniana</name>
    <dbReference type="NCBI Taxonomy" id="665912"/>
    <lineage>
        <taxon>Eukaryota</taxon>
        <taxon>Fungi</taxon>
        <taxon>Dikarya</taxon>
        <taxon>Ascomycota</taxon>
        <taxon>Pezizomycotina</taxon>
        <taxon>Dothideomycetes</taxon>
        <taxon>Pleosporomycetidae</taxon>
        <taxon>Pleosporales</taxon>
        <taxon>Pleosporineae</taxon>
        <taxon>Pleosporaceae</taxon>
        <taxon>Bipolaris</taxon>
    </lineage>
</organism>
<dbReference type="RefSeq" id="XP_007694142.1">
    <property type="nucleotide sequence ID" value="XM_007695952.1"/>
</dbReference>
<feature type="region of interest" description="Disordered" evidence="1">
    <location>
        <begin position="26"/>
        <end position="59"/>
    </location>
</feature>
<dbReference type="KEGG" id="bsc:COCSADRAFT_31888"/>
<reference evidence="4" key="2">
    <citation type="journal article" date="2013" name="PLoS Genet.">
        <title>Comparative genome structure, secondary metabolite, and effector coding capacity across Cochliobolus pathogens.</title>
        <authorList>
            <person name="Condon B.J."/>
            <person name="Leng Y."/>
            <person name="Wu D."/>
            <person name="Bushley K.E."/>
            <person name="Ohm R.A."/>
            <person name="Otillar R."/>
            <person name="Martin J."/>
            <person name="Schackwitz W."/>
            <person name="Grimwood J."/>
            <person name="MohdZainudin N."/>
            <person name="Xue C."/>
            <person name="Wang R."/>
            <person name="Manning V.A."/>
            <person name="Dhillon B."/>
            <person name="Tu Z.J."/>
            <person name="Steffenson B.J."/>
            <person name="Salamov A."/>
            <person name="Sun H."/>
            <person name="Lowry S."/>
            <person name="LaButti K."/>
            <person name="Han J."/>
            <person name="Copeland A."/>
            <person name="Lindquist E."/>
            <person name="Barry K."/>
            <person name="Schmutz J."/>
            <person name="Baker S.E."/>
            <person name="Ciuffetti L.M."/>
            <person name="Grigoriev I.V."/>
            <person name="Zhong S."/>
            <person name="Turgeon B.G."/>
        </authorList>
    </citation>
    <scope>NUCLEOTIDE SEQUENCE [LARGE SCALE GENOMIC DNA]</scope>
    <source>
        <strain evidence="4">ND90Pr / ATCC 201652</strain>
    </source>
</reference>
<evidence type="ECO:0000256" key="1">
    <source>
        <dbReference type="SAM" id="MobiDB-lite"/>
    </source>
</evidence>
<name>M2RRD6_COCSN</name>
<gene>
    <name evidence="3" type="ORF">COCSADRAFT_31888</name>
</gene>
<dbReference type="AlphaFoldDB" id="M2RRD6"/>
<feature type="compositionally biased region" description="Basic residues" evidence="1">
    <location>
        <begin position="48"/>
        <end position="58"/>
    </location>
</feature>
<keyword evidence="4" id="KW-1185">Reference proteome</keyword>
<reference evidence="3 4" key="1">
    <citation type="journal article" date="2012" name="PLoS Pathog.">
        <title>Diverse lifestyles and strategies of plant pathogenesis encoded in the genomes of eighteen Dothideomycetes fungi.</title>
        <authorList>
            <person name="Ohm R.A."/>
            <person name="Feau N."/>
            <person name="Henrissat B."/>
            <person name="Schoch C.L."/>
            <person name="Horwitz B.A."/>
            <person name="Barry K.W."/>
            <person name="Condon B.J."/>
            <person name="Copeland A.C."/>
            <person name="Dhillon B."/>
            <person name="Glaser F."/>
            <person name="Hesse C.N."/>
            <person name="Kosti I."/>
            <person name="LaButti K."/>
            <person name="Lindquist E.A."/>
            <person name="Lucas S."/>
            <person name="Salamov A.A."/>
            <person name="Bradshaw R.E."/>
            <person name="Ciuffetti L."/>
            <person name="Hamelin R.C."/>
            <person name="Kema G.H.J."/>
            <person name="Lawrence C."/>
            <person name="Scott J.A."/>
            <person name="Spatafora J.W."/>
            <person name="Turgeon B.G."/>
            <person name="de Wit P.J.G.M."/>
            <person name="Zhong S."/>
            <person name="Goodwin S.B."/>
            <person name="Grigoriev I.V."/>
        </authorList>
    </citation>
    <scope>NUCLEOTIDE SEQUENCE [LARGE SCALE GENOMIC DNA]</scope>
    <source>
        <strain evidence="4">ND90Pr / ATCC 201652</strain>
    </source>
</reference>
<protein>
    <submittedName>
        <fullName evidence="3">Uncharacterized protein</fullName>
    </submittedName>
</protein>
<proteinExistence type="predicted"/>
<feature type="transmembrane region" description="Helical" evidence="2">
    <location>
        <begin position="86"/>
        <end position="107"/>
    </location>
</feature>
<dbReference type="HOGENOM" id="CLU_1885584_0_0_1"/>
<keyword evidence="2" id="KW-0812">Transmembrane</keyword>
<sequence length="135" mass="15741">MPQDKPQVQAQAPAKRRHRTVYMTLPSPLSKNAPIPRKGRYTLNSTRSKSKTTQRRKQSITAPRIGLDLRYIYHRLYLNGQQPKKIVGPIFICFFYFIFWGLSKLIVKDQWPWPKQRKKAVLTTYTESSGSCSDL</sequence>
<keyword evidence="2" id="KW-1133">Transmembrane helix</keyword>
<evidence type="ECO:0000256" key="2">
    <source>
        <dbReference type="SAM" id="Phobius"/>
    </source>
</evidence>
<accession>M2RRD6</accession>
<evidence type="ECO:0000313" key="3">
    <source>
        <dbReference type="EMBL" id="EMD69124.1"/>
    </source>
</evidence>
<dbReference type="EMBL" id="KB445637">
    <property type="protein sequence ID" value="EMD69124.1"/>
    <property type="molecule type" value="Genomic_DNA"/>
</dbReference>
<dbReference type="Proteomes" id="UP000016934">
    <property type="component" value="Unassembled WGS sequence"/>
</dbReference>